<feature type="transmembrane region" description="Helical" evidence="1">
    <location>
        <begin position="20"/>
        <end position="43"/>
    </location>
</feature>
<evidence type="ECO:0000313" key="2">
    <source>
        <dbReference type="EMBL" id="CAB3779730.1"/>
    </source>
</evidence>
<accession>A0A6J5FGB4</accession>
<organism evidence="2 3">
    <name type="scientific">Paraburkholderia fynbosensis</name>
    <dbReference type="NCBI Taxonomy" id="1200993"/>
    <lineage>
        <taxon>Bacteria</taxon>
        <taxon>Pseudomonadati</taxon>
        <taxon>Pseudomonadota</taxon>
        <taxon>Betaproteobacteria</taxon>
        <taxon>Burkholderiales</taxon>
        <taxon>Burkholderiaceae</taxon>
        <taxon>Paraburkholderia</taxon>
    </lineage>
</organism>
<dbReference type="Proteomes" id="UP000494252">
    <property type="component" value="Unassembled WGS sequence"/>
</dbReference>
<evidence type="ECO:0000313" key="3">
    <source>
        <dbReference type="Proteomes" id="UP000494252"/>
    </source>
</evidence>
<sequence length="46" mass="4669">MPPAGGMFALIGELLPVCDARLASTLANALGMVCASFSLLVWATST</sequence>
<keyword evidence="1" id="KW-0812">Transmembrane</keyword>
<evidence type="ECO:0000256" key="1">
    <source>
        <dbReference type="SAM" id="Phobius"/>
    </source>
</evidence>
<proteinExistence type="predicted"/>
<dbReference type="RefSeq" id="WP_175158172.1">
    <property type="nucleotide sequence ID" value="NZ_CADIKI010000002.1"/>
</dbReference>
<protein>
    <submittedName>
        <fullName evidence="2">Uncharacterized protein</fullName>
    </submittedName>
</protein>
<dbReference type="EMBL" id="CADIKI010000002">
    <property type="protein sequence ID" value="CAB3779730.1"/>
    <property type="molecule type" value="Genomic_DNA"/>
</dbReference>
<keyword evidence="1" id="KW-1133">Transmembrane helix</keyword>
<keyword evidence="1" id="KW-0472">Membrane</keyword>
<name>A0A6J5FGB4_9BURK</name>
<dbReference type="AlphaFoldDB" id="A0A6J5FGB4"/>
<keyword evidence="3" id="KW-1185">Reference proteome</keyword>
<gene>
    <name evidence="2" type="ORF">LMG27177_00773</name>
</gene>
<reference evidence="2 3" key="1">
    <citation type="submission" date="2020-04" db="EMBL/GenBank/DDBJ databases">
        <authorList>
            <person name="De Canck E."/>
        </authorList>
    </citation>
    <scope>NUCLEOTIDE SEQUENCE [LARGE SCALE GENOMIC DNA]</scope>
    <source>
        <strain evidence="2 3">LMG 27177</strain>
    </source>
</reference>